<dbReference type="Gene3D" id="3.40.50.10890">
    <property type="match status" value="1"/>
</dbReference>
<dbReference type="SMART" id="SM00849">
    <property type="entry name" value="Lactamase_B"/>
    <property type="match status" value="1"/>
</dbReference>
<dbReference type="InterPro" id="IPR011108">
    <property type="entry name" value="RMMBL"/>
</dbReference>
<dbReference type="CDD" id="cd16295">
    <property type="entry name" value="TTHA0252-CPSF-like_MBL-fold"/>
    <property type="match status" value="1"/>
</dbReference>
<organism evidence="4 5">
    <name type="scientific">Pontibacter cellulosilyticus</name>
    <dbReference type="NCBI Taxonomy" id="1720253"/>
    <lineage>
        <taxon>Bacteria</taxon>
        <taxon>Pseudomonadati</taxon>
        <taxon>Bacteroidota</taxon>
        <taxon>Cytophagia</taxon>
        <taxon>Cytophagales</taxon>
        <taxon>Hymenobacteraceae</taxon>
        <taxon>Pontibacter</taxon>
    </lineage>
</organism>
<dbReference type="PANTHER" id="PTHR11203:SF37">
    <property type="entry name" value="INTEGRATOR COMPLEX SUBUNIT 11"/>
    <property type="match status" value="1"/>
</dbReference>
<dbReference type="AlphaFoldDB" id="A0A923N4X7"/>
<dbReference type="PANTHER" id="PTHR11203">
    <property type="entry name" value="CLEAVAGE AND POLYADENYLATION SPECIFICITY FACTOR FAMILY MEMBER"/>
    <property type="match status" value="1"/>
</dbReference>
<evidence type="ECO:0000313" key="5">
    <source>
        <dbReference type="Proteomes" id="UP000603640"/>
    </source>
</evidence>
<name>A0A923N4X7_9BACT</name>
<dbReference type="Pfam" id="PF10996">
    <property type="entry name" value="Beta-Casp"/>
    <property type="match status" value="1"/>
</dbReference>
<dbReference type="GO" id="GO:0016787">
    <property type="term" value="F:hydrolase activity"/>
    <property type="evidence" value="ECO:0007669"/>
    <property type="project" value="UniProtKB-KW"/>
</dbReference>
<sequence length="458" mass="51591">MEEQHHQLQLKFLGGAGTVTGSKILLKTQKHQVLIDCGLFQGLKELRQLNWKKPPLPVPELDAVILTHGHLDHCGYLPVLVKYGYDGPIYATEPTRDVTEIILRDSAKIQEKDAQEANRYGYSRHHPAKPLYNMHDVERTLPLFKVRPQEKWIELNEKIKFRFRNSGHILGSSFVELECHGQRFVFSGDLGRRQPLLMHPPALLQQTDYLVLESTYGDKLHSSTSPYTEIADIVNHTYSKGGTLVIPSFAVERAQELLLILNTLRYDKSIPAIPIYLDSPMGINVTELYLNYSDWHSLSAAECRTIMHDVHVIRDFEHSLHVLDTHGPKIVIAGSGMVTGGRVLYYLEQLLGDKKNTVLLAGFQAPGTRGNLLGSGSNDIKIHGRYYTVYAEVKQIGSLSAHADQADLLWWLSNLTKAPKRIFLNHGETQASGTLRLKISDTFGWNVTIAKMGANYDL</sequence>
<accession>A0A923N4X7</accession>
<comment type="caution">
    <text evidence="4">The sequence shown here is derived from an EMBL/GenBank/DDBJ whole genome shotgun (WGS) entry which is preliminary data.</text>
</comment>
<reference evidence="4" key="1">
    <citation type="submission" date="2020-08" db="EMBL/GenBank/DDBJ databases">
        <title>Pontibacter sp. SD6 16S ribosomal RNA gene Genome sequencing and assembly.</title>
        <authorList>
            <person name="Kang M."/>
        </authorList>
    </citation>
    <scope>NUCLEOTIDE SEQUENCE</scope>
    <source>
        <strain evidence="4">SD6</strain>
    </source>
</reference>
<dbReference type="InterPro" id="IPR022712">
    <property type="entry name" value="Beta_Casp"/>
</dbReference>
<dbReference type="Gene3D" id="3.60.15.10">
    <property type="entry name" value="Ribonuclease Z/Hydroxyacylglutathione hydrolase-like"/>
    <property type="match status" value="1"/>
</dbReference>
<evidence type="ECO:0000259" key="3">
    <source>
        <dbReference type="SMART" id="SM01027"/>
    </source>
</evidence>
<dbReference type="RefSeq" id="WP_187065548.1">
    <property type="nucleotide sequence ID" value="NZ_JACRVF010000001.1"/>
</dbReference>
<gene>
    <name evidence="4" type="ORF">H8S84_01700</name>
</gene>
<dbReference type="Pfam" id="PF07521">
    <property type="entry name" value="RMMBL"/>
    <property type="match status" value="1"/>
</dbReference>
<dbReference type="GO" id="GO:0004521">
    <property type="term" value="F:RNA endonuclease activity"/>
    <property type="evidence" value="ECO:0007669"/>
    <property type="project" value="TreeGrafter"/>
</dbReference>
<dbReference type="Proteomes" id="UP000603640">
    <property type="component" value="Unassembled WGS sequence"/>
</dbReference>
<feature type="domain" description="Metallo-beta-lactamase" evidence="2">
    <location>
        <begin position="20"/>
        <end position="236"/>
    </location>
</feature>
<proteinExistence type="predicted"/>
<dbReference type="Pfam" id="PF00753">
    <property type="entry name" value="Lactamase_B"/>
    <property type="match status" value="1"/>
</dbReference>
<dbReference type="InterPro" id="IPR050698">
    <property type="entry name" value="MBL"/>
</dbReference>
<evidence type="ECO:0000259" key="2">
    <source>
        <dbReference type="SMART" id="SM00849"/>
    </source>
</evidence>
<keyword evidence="1" id="KW-0378">Hydrolase</keyword>
<protein>
    <submittedName>
        <fullName evidence="4">MBL fold metallo-hydrolase</fullName>
    </submittedName>
</protein>
<feature type="domain" description="Beta-Casp" evidence="3">
    <location>
        <begin position="254"/>
        <end position="373"/>
    </location>
</feature>
<keyword evidence="5" id="KW-1185">Reference proteome</keyword>
<evidence type="ECO:0000313" key="4">
    <source>
        <dbReference type="EMBL" id="MBC5991546.1"/>
    </source>
</evidence>
<dbReference type="EMBL" id="JACRVF010000001">
    <property type="protein sequence ID" value="MBC5991546.1"/>
    <property type="molecule type" value="Genomic_DNA"/>
</dbReference>
<dbReference type="InterPro" id="IPR036866">
    <property type="entry name" value="RibonucZ/Hydroxyglut_hydro"/>
</dbReference>
<evidence type="ECO:0000256" key="1">
    <source>
        <dbReference type="ARBA" id="ARBA00022801"/>
    </source>
</evidence>
<dbReference type="InterPro" id="IPR001279">
    <property type="entry name" value="Metallo-B-lactamas"/>
</dbReference>
<dbReference type="SUPFAM" id="SSF56281">
    <property type="entry name" value="Metallo-hydrolase/oxidoreductase"/>
    <property type="match status" value="1"/>
</dbReference>
<dbReference type="SMART" id="SM01027">
    <property type="entry name" value="Beta-Casp"/>
    <property type="match status" value="1"/>
</dbReference>